<dbReference type="EMBL" id="JBHSUS010000001">
    <property type="protein sequence ID" value="MFC6439122.1"/>
    <property type="molecule type" value="Genomic_DNA"/>
</dbReference>
<comment type="caution">
    <text evidence="1">The sequence shown here is derived from an EMBL/GenBank/DDBJ whole genome shotgun (WGS) entry which is preliminary data.</text>
</comment>
<dbReference type="RefSeq" id="WP_131259221.1">
    <property type="nucleotide sequence ID" value="NZ_JBHSUS010000001.1"/>
</dbReference>
<proteinExistence type="predicted"/>
<dbReference type="Proteomes" id="UP001596364">
    <property type="component" value="Unassembled WGS sequence"/>
</dbReference>
<evidence type="ECO:0000313" key="1">
    <source>
        <dbReference type="EMBL" id="MFC6439122.1"/>
    </source>
</evidence>
<organism evidence="1 2">
    <name type="scientific">Pseudobowmanella zhangzhouensis</name>
    <dbReference type="NCBI Taxonomy" id="1537679"/>
    <lineage>
        <taxon>Bacteria</taxon>
        <taxon>Pseudomonadati</taxon>
        <taxon>Pseudomonadota</taxon>
        <taxon>Gammaproteobacteria</taxon>
        <taxon>Alteromonadales</taxon>
        <taxon>Alteromonadaceae</taxon>
    </lineage>
</organism>
<keyword evidence="2" id="KW-1185">Reference proteome</keyword>
<reference evidence="2" key="1">
    <citation type="journal article" date="2019" name="Int. J. Syst. Evol. Microbiol.">
        <title>The Global Catalogue of Microorganisms (GCM) 10K type strain sequencing project: providing services to taxonomists for standard genome sequencing and annotation.</title>
        <authorList>
            <consortium name="The Broad Institute Genomics Platform"/>
            <consortium name="The Broad Institute Genome Sequencing Center for Infectious Disease"/>
            <person name="Wu L."/>
            <person name="Ma J."/>
        </authorList>
    </citation>
    <scope>NUCLEOTIDE SEQUENCE [LARGE SCALE GENOMIC DNA]</scope>
    <source>
        <strain evidence="2">CGMCC 1.16031</strain>
    </source>
</reference>
<sequence>MDKIIQFVKLLKAYQNKQIGLEEVVPKFKELDNFHDFWHYISDDDIRAKDQDYAAMQNKELDKFIAAIESGNYEQANKITFLGSTV</sequence>
<gene>
    <name evidence="1" type="ORF">ACFP85_03000</name>
</gene>
<accession>A0ABW1XIB8</accession>
<protein>
    <submittedName>
        <fullName evidence="1">Uncharacterized protein</fullName>
    </submittedName>
</protein>
<evidence type="ECO:0000313" key="2">
    <source>
        <dbReference type="Proteomes" id="UP001596364"/>
    </source>
</evidence>
<name>A0ABW1XIB8_9ALTE</name>